<accession>A0A0E9QDG3</accession>
<keyword evidence="1" id="KW-0472">Membrane</keyword>
<feature type="transmembrane region" description="Helical" evidence="1">
    <location>
        <begin position="12"/>
        <end position="32"/>
    </location>
</feature>
<dbReference type="AlphaFoldDB" id="A0A0E9QDG3"/>
<organism evidence="2">
    <name type="scientific">Anguilla anguilla</name>
    <name type="common">European freshwater eel</name>
    <name type="synonym">Muraena anguilla</name>
    <dbReference type="NCBI Taxonomy" id="7936"/>
    <lineage>
        <taxon>Eukaryota</taxon>
        <taxon>Metazoa</taxon>
        <taxon>Chordata</taxon>
        <taxon>Craniata</taxon>
        <taxon>Vertebrata</taxon>
        <taxon>Euteleostomi</taxon>
        <taxon>Actinopterygii</taxon>
        <taxon>Neopterygii</taxon>
        <taxon>Teleostei</taxon>
        <taxon>Anguilliformes</taxon>
        <taxon>Anguillidae</taxon>
        <taxon>Anguilla</taxon>
    </lineage>
</organism>
<evidence type="ECO:0000256" key="1">
    <source>
        <dbReference type="SAM" id="Phobius"/>
    </source>
</evidence>
<name>A0A0E9QDG3_ANGAN</name>
<reference evidence="2" key="2">
    <citation type="journal article" date="2015" name="Fish Shellfish Immunol.">
        <title>Early steps in the European eel (Anguilla anguilla)-Vibrio vulnificus interaction in the gills: Role of the RtxA13 toxin.</title>
        <authorList>
            <person name="Callol A."/>
            <person name="Pajuelo D."/>
            <person name="Ebbesson L."/>
            <person name="Teles M."/>
            <person name="MacKenzie S."/>
            <person name="Amaro C."/>
        </authorList>
    </citation>
    <scope>NUCLEOTIDE SEQUENCE</scope>
</reference>
<reference evidence="2" key="1">
    <citation type="submission" date="2014-11" db="EMBL/GenBank/DDBJ databases">
        <authorList>
            <person name="Amaro Gonzalez C."/>
        </authorList>
    </citation>
    <scope>NUCLEOTIDE SEQUENCE</scope>
</reference>
<keyword evidence="1" id="KW-1133">Transmembrane helix</keyword>
<evidence type="ECO:0000313" key="2">
    <source>
        <dbReference type="EMBL" id="JAH14163.1"/>
    </source>
</evidence>
<sequence length="44" mass="5191">MHIMIDKIPNSAFMSCILMFLYQPSNIFLLVYHDFCQVSYCPLC</sequence>
<dbReference type="EMBL" id="GBXM01094414">
    <property type="protein sequence ID" value="JAH14163.1"/>
    <property type="molecule type" value="Transcribed_RNA"/>
</dbReference>
<keyword evidence="1" id="KW-0812">Transmembrane</keyword>
<protein>
    <submittedName>
        <fullName evidence="2">Uncharacterized protein</fullName>
    </submittedName>
</protein>
<proteinExistence type="predicted"/>